<evidence type="ECO:0000313" key="3">
    <source>
        <dbReference type="Proteomes" id="UP000220527"/>
    </source>
</evidence>
<dbReference type="RefSeq" id="WP_097642717.1">
    <property type="nucleotide sequence ID" value="NZ_NQWI01000009.1"/>
</dbReference>
<feature type="transmembrane region" description="Helical" evidence="1">
    <location>
        <begin position="12"/>
        <end position="39"/>
    </location>
</feature>
<dbReference type="Proteomes" id="UP000220527">
    <property type="component" value="Unassembled WGS sequence"/>
</dbReference>
<keyword evidence="3" id="KW-1185">Reference proteome</keyword>
<accession>A0A2A6RN06</accession>
<reference evidence="3" key="1">
    <citation type="submission" date="2017-08" db="EMBL/GenBank/DDBJ databases">
        <authorList>
            <person name="Grouzdev D.S."/>
            <person name="Gaisin V.A."/>
            <person name="Rysina M.S."/>
            <person name="Gorlenko V.M."/>
        </authorList>
    </citation>
    <scope>NUCLEOTIDE SEQUENCE [LARGE SCALE GENOMIC DNA]</scope>
    <source>
        <strain evidence="3">Kir15-3F</strain>
    </source>
</reference>
<protein>
    <submittedName>
        <fullName evidence="2">Uncharacterized protein</fullName>
    </submittedName>
</protein>
<keyword evidence="1" id="KW-1133">Transmembrane helix</keyword>
<evidence type="ECO:0000313" key="2">
    <source>
        <dbReference type="EMBL" id="PDW04464.1"/>
    </source>
</evidence>
<gene>
    <name evidence="2" type="ORF">CJ255_03545</name>
</gene>
<feature type="transmembrane region" description="Helical" evidence="1">
    <location>
        <begin position="59"/>
        <end position="81"/>
    </location>
</feature>
<dbReference type="EMBL" id="NQWI01000009">
    <property type="protein sequence ID" value="PDW04464.1"/>
    <property type="molecule type" value="Genomic_DNA"/>
</dbReference>
<proteinExistence type="predicted"/>
<comment type="caution">
    <text evidence="2">The sequence shown here is derived from an EMBL/GenBank/DDBJ whole genome shotgun (WGS) entry which is preliminary data.</text>
</comment>
<sequence>MDEATRRRRIGWGIRGALVLAAVAIVLGGLFNVLIAIAQSRVPDEGALMFWLGLLLRSSLAWGFGAVPFGAALGVFASMIWRDDRI</sequence>
<dbReference type="AlphaFoldDB" id="A0A2A6RN06"/>
<name>A0A2A6RN06_9CHLR</name>
<keyword evidence="1" id="KW-0472">Membrane</keyword>
<organism evidence="2 3">
    <name type="scientific">Candidatus Viridilinea mediisalina</name>
    <dbReference type="NCBI Taxonomy" id="2024553"/>
    <lineage>
        <taxon>Bacteria</taxon>
        <taxon>Bacillati</taxon>
        <taxon>Chloroflexota</taxon>
        <taxon>Chloroflexia</taxon>
        <taxon>Chloroflexales</taxon>
        <taxon>Chloroflexineae</taxon>
        <taxon>Oscillochloridaceae</taxon>
        <taxon>Candidatus Viridilinea</taxon>
    </lineage>
</organism>
<keyword evidence="1" id="KW-0812">Transmembrane</keyword>
<evidence type="ECO:0000256" key="1">
    <source>
        <dbReference type="SAM" id="Phobius"/>
    </source>
</evidence>